<organism evidence="1 2">
    <name type="scientific">Bauhinia variegata</name>
    <name type="common">Purple orchid tree</name>
    <name type="synonym">Phanera variegata</name>
    <dbReference type="NCBI Taxonomy" id="167791"/>
    <lineage>
        <taxon>Eukaryota</taxon>
        <taxon>Viridiplantae</taxon>
        <taxon>Streptophyta</taxon>
        <taxon>Embryophyta</taxon>
        <taxon>Tracheophyta</taxon>
        <taxon>Spermatophyta</taxon>
        <taxon>Magnoliopsida</taxon>
        <taxon>eudicotyledons</taxon>
        <taxon>Gunneridae</taxon>
        <taxon>Pentapetalae</taxon>
        <taxon>rosids</taxon>
        <taxon>fabids</taxon>
        <taxon>Fabales</taxon>
        <taxon>Fabaceae</taxon>
        <taxon>Cercidoideae</taxon>
        <taxon>Cercideae</taxon>
        <taxon>Bauhiniinae</taxon>
        <taxon>Bauhinia</taxon>
    </lineage>
</organism>
<name>A0ACB9NN04_BAUVA</name>
<gene>
    <name evidence="1" type="ORF">L6164_015810</name>
</gene>
<accession>A0ACB9NN04</accession>
<sequence>MFCRSRQFRSVVDQATEETEHCKETLFFEGKSDRKYTFRASPKSDLHHIDFHFDRHTFSASTNNLEPFLEESVQSHNCQLRLERLLVGSSIVGFGS</sequence>
<evidence type="ECO:0000313" key="2">
    <source>
        <dbReference type="Proteomes" id="UP000828941"/>
    </source>
</evidence>
<keyword evidence="2" id="KW-1185">Reference proteome</keyword>
<reference evidence="1 2" key="1">
    <citation type="journal article" date="2022" name="DNA Res.">
        <title>Chromosomal-level genome assembly of the orchid tree Bauhinia variegata (Leguminosae; Cercidoideae) supports the allotetraploid origin hypothesis of Bauhinia.</title>
        <authorList>
            <person name="Zhong Y."/>
            <person name="Chen Y."/>
            <person name="Zheng D."/>
            <person name="Pang J."/>
            <person name="Liu Y."/>
            <person name="Luo S."/>
            <person name="Meng S."/>
            <person name="Qian L."/>
            <person name="Wei D."/>
            <person name="Dai S."/>
            <person name="Zhou R."/>
        </authorList>
    </citation>
    <scope>NUCLEOTIDE SEQUENCE [LARGE SCALE GENOMIC DNA]</scope>
    <source>
        <strain evidence="1">BV-YZ2020</strain>
    </source>
</reference>
<dbReference type="Proteomes" id="UP000828941">
    <property type="component" value="Chromosome 6"/>
</dbReference>
<protein>
    <submittedName>
        <fullName evidence="1">Uncharacterized protein</fullName>
    </submittedName>
</protein>
<dbReference type="EMBL" id="CM039431">
    <property type="protein sequence ID" value="KAI4337386.1"/>
    <property type="molecule type" value="Genomic_DNA"/>
</dbReference>
<proteinExistence type="predicted"/>
<evidence type="ECO:0000313" key="1">
    <source>
        <dbReference type="EMBL" id="KAI4337386.1"/>
    </source>
</evidence>
<comment type="caution">
    <text evidence="1">The sequence shown here is derived from an EMBL/GenBank/DDBJ whole genome shotgun (WGS) entry which is preliminary data.</text>
</comment>